<dbReference type="SUPFAM" id="SSF46689">
    <property type="entry name" value="Homeodomain-like"/>
    <property type="match status" value="1"/>
</dbReference>
<dbReference type="SMART" id="SM00717">
    <property type="entry name" value="SANT"/>
    <property type="match status" value="2"/>
</dbReference>
<keyword evidence="3" id="KW-0805">Transcription regulation</keyword>
<feature type="domain" description="Myb-like" evidence="6">
    <location>
        <begin position="170"/>
        <end position="221"/>
    </location>
</feature>
<evidence type="ECO:0000256" key="5">
    <source>
        <dbReference type="ARBA" id="ARBA00023242"/>
    </source>
</evidence>
<evidence type="ECO:0000313" key="9">
    <source>
        <dbReference type="Proteomes" id="UP000289340"/>
    </source>
</evidence>
<dbReference type="GO" id="GO:0000978">
    <property type="term" value="F:RNA polymerase II cis-regulatory region sequence-specific DNA binding"/>
    <property type="evidence" value="ECO:0007669"/>
    <property type="project" value="TreeGrafter"/>
</dbReference>
<evidence type="ECO:0000256" key="4">
    <source>
        <dbReference type="ARBA" id="ARBA00023125"/>
    </source>
</evidence>
<keyword evidence="4" id="KW-0238">DNA-binding</keyword>
<dbReference type="EMBL" id="QZWG01000005">
    <property type="protein sequence ID" value="RZC10316.1"/>
    <property type="molecule type" value="Genomic_DNA"/>
</dbReference>
<dbReference type="Proteomes" id="UP000289340">
    <property type="component" value="Chromosome 5"/>
</dbReference>
<evidence type="ECO:0000259" key="6">
    <source>
        <dbReference type="PROSITE" id="PS50090"/>
    </source>
</evidence>
<feature type="domain" description="Myb-like" evidence="6">
    <location>
        <begin position="222"/>
        <end position="272"/>
    </location>
</feature>
<keyword evidence="5" id="KW-0539">Nucleus</keyword>
<evidence type="ECO:0000256" key="3">
    <source>
        <dbReference type="ARBA" id="ARBA00023015"/>
    </source>
</evidence>
<keyword evidence="9" id="KW-1185">Reference proteome</keyword>
<proteinExistence type="predicted"/>
<dbReference type="InterPro" id="IPR050560">
    <property type="entry name" value="MYB_TF"/>
</dbReference>
<evidence type="ECO:0000256" key="2">
    <source>
        <dbReference type="ARBA" id="ARBA00022737"/>
    </source>
</evidence>
<protein>
    <submittedName>
        <fullName evidence="8">Transcription factor MYB98</fullName>
    </submittedName>
</protein>
<keyword evidence="2" id="KW-0677">Repeat</keyword>
<dbReference type="Pfam" id="PF13921">
    <property type="entry name" value="Myb_DNA-bind_6"/>
    <property type="match status" value="1"/>
</dbReference>
<dbReference type="GO" id="GO:0005634">
    <property type="term" value="C:nucleus"/>
    <property type="evidence" value="ECO:0007669"/>
    <property type="project" value="UniProtKB-SubCell"/>
</dbReference>
<evidence type="ECO:0000256" key="1">
    <source>
        <dbReference type="ARBA" id="ARBA00004123"/>
    </source>
</evidence>
<accession>A0A445KHX7</accession>
<reference evidence="8 9" key="1">
    <citation type="submission" date="2018-09" db="EMBL/GenBank/DDBJ databases">
        <title>A high-quality reference genome of wild soybean provides a powerful tool to mine soybean genomes.</title>
        <authorList>
            <person name="Xie M."/>
            <person name="Chung C.Y.L."/>
            <person name="Li M.-W."/>
            <person name="Wong F.-L."/>
            <person name="Chan T.-F."/>
            <person name="Lam H.-M."/>
        </authorList>
    </citation>
    <scope>NUCLEOTIDE SEQUENCE [LARGE SCALE GENOMIC DNA]</scope>
    <source>
        <strain evidence="9">cv. W05</strain>
        <tissue evidence="8">Hypocotyl of etiolated seedlings</tissue>
    </source>
</reference>
<organism evidence="8 9">
    <name type="scientific">Glycine soja</name>
    <name type="common">Wild soybean</name>
    <dbReference type="NCBI Taxonomy" id="3848"/>
    <lineage>
        <taxon>Eukaryota</taxon>
        <taxon>Viridiplantae</taxon>
        <taxon>Streptophyta</taxon>
        <taxon>Embryophyta</taxon>
        <taxon>Tracheophyta</taxon>
        <taxon>Spermatophyta</taxon>
        <taxon>Magnoliopsida</taxon>
        <taxon>eudicotyledons</taxon>
        <taxon>Gunneridae</taxon>
        <taxon>Pentapetalae</taxon>
        <taxon>rosids</taxon>
        <taxon>fabids</taxon>
        <taxon>Fabales</taxon>
        <taxon>Fabaceae</taxon>
        <taxon>Papilionoideae</taxon>
        <taxon>50 kb inversion clade</taxon>
        <taxon>NPAAA clade</taxon>
        <taxon>indigoferoid/millettioid clade</taxon>
        <taxon>Phaseoleae</taxon>
        <taxon>Glycine</taxon>
        <taxon>Glycine subgen. Soja</taxon>
    </lineage>
</organism>
<dbReference type="Gene3D" id="1.10.10.60">
    <property type="entry name" value="Homeodomain-like"/>
    <property type="match status" value="2"/>
</dbReference>
<comment type="subcellular location">
    <subcellularLocation>
        <location evidence="1">Nucleus</location>
    </subcellularLocation>
</comment>
<dbReference type="PANTHER" id="PTHR45614">
    <property type="entry name" value="MYB PROTEIN-RELATED"/>
    <property type="match status" value="1"/>
</dbReference>
<dbReference type="PROSITE" id="PS50090">
    <property type="entry name" value="MYB_LIKE"/>
    <property type="match status" value="2"/>
</dbReference>
<keyword evidence="3" id="KW-0804">Transcription</keyword>
<dbReference type="InterPro" id="IPR017930">
    <property type="entry name" value="Myb_dom"/>
</dbReference>
<dbReference type="CDD" id="cd00167">
    <property type="entry name" value="SANT"/>
    <property type="match status" value="2"/>
</dbReference>
<comment type="caution">
    <text evidence="8">The sequence shown here is derived from an EMBL/GenBank/DDBJ whole genome shotgun (WGS) entry which is preliminary data.</text>
</comment>
<dbReference type="InterPro" id="IPR009057">
    <property type="entry name" value="Homeodomain-like_sf"/>
</dbReference>
<dbReference type="PROSITE" id="PS51294">
    <property type="entry name" value="HTH_MYB"/>
    <property type="match status" value="2"/>
</dbReference>
<evidence type="ECO:0000313" key="8">
    <source>
        <dbReference type="EMBL" id="RZC10316.1"/>
    </source>
</evidence>
<dbReference type="FunFam" id="1.10.10.60:FF:000010">
    <property type="entry name" value="Transcriptional activator Myb isoform A"/>
    <property type="match status" value="1"/>
</dbReference>
<dbReference type="PANTHER" id="PTHR45614:SF285">
    <property type="entry name" value="TRANSCRIPTION FACTOR MYB98"/>
    <property type="match status" value="1"/>
</dbReference>
<dbReference type="AlphaFoldDB" id="A0A445KHX7"/>
<sequence length="314" mass="36224">MEFDSSFQGPQYLSSPFPPTTQTMFPSQSSILIPPSPQPIMFHPNNTTFHHFQDFITNVPTFVMEGPSSNITTPLYRGSFLGGFVNIHHHHPNKMDALHGHHHKGKIIWDFSQQLMVHSSEASSSKSSSPLSLSNEYGLVMDDYHWHTNQRSVQQKMKVVKVNMDTNIANDNIIKGQWTLEQDNALVELVNQFGLKKWSQIAKLLPGRIGKQCRERWHNHLMPNIKKDSWTLEEDMILIKAHKKLGNKWSEIAKRLPGRPENTIKNHWNTTKRRQNCKRHKHTIYEGSLLHGYIKKVSAAEDATKEPKKNKMQL</sequence>
<feature type="domain" description="HTH myb-type" evidence="7">
    <location>
        <begin position="170"/>
        <end position="225"/>
    </location>
</feature>
<gene>
    <name evidence="8" type="ORF">D0Y65_010887</name>
</gene>
<feature type="domain" description="HTH myb-type" evidence="7">
    <location>
        <begin position="226"/>
        <end position="276"/>
    </location>
</feature>
<dbReference type="Gramene" id="XM_028375118.1">
    <property type="protein sequence ID" value="XP_028230919.1"/>
    <property type="gene ID" value="LOC114411428"/>
</dbReference>
<name>A0A445KHX7_GLYSO</name>
<dbReference type="GO" id="GO:0000981">
    <property type="term" value="F:DNA-binding transcription factor activity, RNA polymerase II-specific"/>
    <property type="evidence" value="ECO:0007669"/>
    <property type="project" value="TreeGrafter"/>
</dbReference>
<dbReference type="InterPro" id="IPR001005">
    <property type="entry name" value="SANT/Myb"/>
</dbReference>
<evidence type="ECO:0000259" key="7">
    <source>
        <dbReference type="PROSITE" id="PS51294"/>
    </source>
</evidence>